<dbReference type="Proteomes" id="UP000517523">
    <property type="component" value="Unassembled WGS sequence"/>
</dbReference>
<reference evidence="2 3" key="1">
    <citation type="submission" date="2020-08" db="EMBL/GenBank/DDBJ databases">
        <title>Genomic Encyclopedia of Type Strains, Phase III (KMG-III): the genomes of soil and plant-associated and newly described type strains.</title>
        <authorList>
            <person name="Whitman W."/>
        </authorList>
    </citation>
    <scope>NUCLEOTIDE SEQUENCE [LARGE SCALE GENOMIC DNA]</scope>
    <source>
        <strain evidence="2 3">CECT 5831</strain>
    </source>
</reference>
<gene>
    <name evidence="2" type="ORF">FHS19_004890</name>
</gene>
<name>A0A839TTS4_9BACL</name>
<dbReference type="SUPFAM" id="SSF55729">
    <property type="entry name" value="Acyl-CoA N-acyltransferases (Nat)"/>
    <property type="match status" value="1"/>
</dbReference>
<sequence>MRSGFGSINLFHVLRGGLQSAFIGYFLDRAENGKGYMTEVVRLIVDYAFAS</sequence>
<dbReference type="Pfam" id="PF13302">
    <property type="entry name" value="Acetyltransf_3"/>
    <property type="match status" value="1"/>
</dbReference>
<accession>A0A839TTS4</accession>
<evidence type="ECO:0000313" key="2">
    <source>
        <dbReference type="EMBL" id="MBB3130185.1"/>
    </source>
</evidence>
<protein>
    <submittedName>
        <fullName evidence="2">RimJ/RimL family protein N-acetyltransferase</fullName>
    </submittedName>
</protein>
<evidence type="ECO:0000313" key="3">
    <source>
        <dbReference type="Proteomes" id="UP000517523"/>
    </source>
</evidence>
<feature type="domain" description="N-acetyltransferase" evidence="1">
    <location>
        <begin position="6"/>
        <end position="50"/>
    </location>
</feature>
<proteinExistence type="predicted"/>
<evidence type="ECO:0000259" key="1">
    <source>
        <dbReference type="Pfam" id="PF13302"/>
    </source>
</evidence>
<dbReference type="Gene3D" id="3.40.630.30">
    <property type="match status" value="1"/>
</dbReference>
<dbReference type="EMBL" id="JACHXJ010000004">
    <property type="protein sequence ID" value="MBB3130185.1"/>
    <property type="molecule type" value="Genomic_DNA"/>
</dbReference>
<dbReference type="InterPro" id="IPR016181">
    <property type="entry name" value="Acyl_CoA_acyltransferase"/>
</dbReference>
<dbReference type="AlphaFoldDB" id="A0A839TTS4"/>
<dbReference type="InterPro" id="IPR000182">
    <property type="entry name" value="GNAT_dom"/>
</dbReference>
<organism evidence="2 3">
    <name type="scientific">Paenibacillus rhizosphaerae</name>
    <dbReference type="NCBI Taxonomy" id="297318"/>
    <lineage>
        <taxon>Bacteria</taxon>
        <taxon>Bacillati</taxon>
        <taxon>Bacillota</taxon>
        <taxon>Bacilli</taxon>
        <taxon>Bacillales</taxon>
        <taxon>Paenibacillaceae</taxon>
        <taxon>Paenibacillus</taxon>
    </lineage>
</organism>
<keyword evidence="2" id="KW-0808">Transferase</keyword>
<dbReference type="GO" id="GO:0016747">
    <property type="term" value="F:acyltransferase activity, transferring groups other than amino-acyl groups"/>
    <property type="evidence" value="ECO:0007669"/>
    <property type="project" value="InterPro"/>
</dbReference>
<comment type="caution">
    <text evidence="2">The sequence shown here is derived from an EMBL/GenBank/DDBJ whole genome shotgun (WGS) entry which is preliminary data.</text>
</comment>